<reference evidence="1" key="1">
    <citation type="submission" date="2007-09" db="EMBL/GenBank/DDBJ databases">
        <title>Complete Genome Sequence of Rickettsia akari.</title>
        <authorList>
            <person name="Madan A."/>
            <person name="Fahey J."/>
            <person name="Helton E."/>
            <person name="Ketteman M."/>
            <person name="Madan A."/>
            <person name="Rodrigues S."/>
            <person name="Sanchez A."/>
            <person name="Whiting M."/>
            <person name="Dasch G."/>
            <person name="Eremeeva M."/>
        </authorList>
    </citation>
    <scope>NUCLEOTIDE SEQUENCE</scope>
    <source>
        <strain evidence="1">Hartford</strain>
    </source>
</reference>
<accession>A8GPJ5</accession>
<gene>
    <name evidence="1" type="ordered locus">A1C_05405</name>
</gene>
<dbReference type="STRING" id="293614.A1C_05405"/>
<dbReference type="AlphaFoldDB" id="A8GPJ5"/>
<sequence length="58" mass="6713">MYDAFTLRNEAFSYTPHEYSIKTGKSYFDTENLLLMQKIYPPDSDLLPVNACFKSLAI</sequence>
<evidence type="ECO:0000313" key="2">
    <source>
        <dbReference type="Proteomes" id="UP000006830"/>
    </source>
</evidence>
<dbReference type="KEGG" id="rak:A1C_05405"/>
<dbReference type="RefSeq" id="WP_012149950.1">
    <property type="nucleotide sequence ID" value="NC_009881.1"/>
</dbReference>
<name>A8GPJ5_RICAH</name>
<dbReference type="HOGENOM" id="CLU_2976397_0_0_5"/>
<proteinExistence type="predicted"/>
<dbReference type="Proteomes" id="UP000006830">
    <property type="component" value="Chromosome"/>
</dbReference>
<protein>
    <submittedName>
        <fullName evidence="1">Uncharacterized protein</fullName>
    </submittedName>
</protein>
<organism evidence="1 2">
    <name type="scientific">Rickettsia akari (strain Hartford)</name>
    <dbReference type="NCBI Taxonomy" id="293614"/>
    <lineage>
        <taxon>Bacteria</taxon>
        <taxon>Pseudomonadati</taxon>
        <taxon>Pseudomonadota</taxon>
        <taxon>Alphaproteobacteria</taxon>
        <taxon>Rickettsiales</taxon>
        <taxon>Rickettsiaceae</taxon>
        <taxon>Rickettsieae</taxon>
        <taxon>Rickettsia</taxon>
        <taxon>spotted fever group</taxon>
    </lineage>
</organism>
<keyword evidence="2" id="KW-1185">Reference proteome</keyword>
<evidence type="ECO:0000313" key="1">
    <source>
        <dbReference type="EMBL" id="ABV75320.1"/>
    </source>
</evidence>
<dbReference type="EMBL" id="CP000847">
    <property type="protein sequence ID" value="ABV75320.1"/>
    <property type="molecule type" value="Genomic_DNA"/>
</dbReference>